<feature type="transmembrane region" description="Helical" evidence="2">
    <location>
        <begin position="50"/>
        <end position="68"/>
    </location>
</feature>
<feature type="domain" description="Signal transduction histidine kinase internal region" evidence="3">
    <location>
        <begin position="171"/>
        <end position="249"/>
    </location>
</feature>
<evidence type="ECO:0000259" key="3">
    <source>
        <dbReference type="Pfam" id="PF06580"/>
    </source>
</evidence>
<dbReference type="AlphaFoldDB" id="A0A2S7T4T0"/>
<dbReference type="GO" id="GO:0000155">
    <property type="term" value="F:phosphorelay sensor kinase activity"/>
    <property type="evidence" value="ECO:0007669"/>
    <property type="project" value="InterPro"/>
</dbReference>
<evidence type="ECO:0000313" key="5">
    <source>
        <dbReference type="Proteomes" id="UP000239366"/>
    </source>
</evidence>
<evidence type="ECO:0000256" key="1">
    <source>
        <dbReference type="SAM" id="Coils"/>
    </source>
</evidence>
<feature type="transmembrane region" description="Helical" evidence="2">
    <location>
        <begin position="130"/>
        <end position="151"/>
    </location>
</feature>
<accession>A0A2S7T4T0</accession>
<keyword evidence="2" id="KW-1133">Transmembrane helix</keyword>
<evidence type="ECO:0000313" key="4">
    <source>
        <dbReference type="EMBL" id="PQJ14485.1"/>
    </source>
</evidence>
<dbReference type="Gene3D" id="3.30.565.10">
    <property type="entry name" value="Histidine kinase-like ATPase, C-terminal domain"/>
    <property type="match status" value="1"/>
</dbReference>
<keyword evidence="2" id="KW-0472">Membrane</keyword>
<dbReference type="RefSeq" id="WP_105000115.1">
    <property type="nucleotide sequence ID" value="NZ_MQVX01000001.1"/>
</dbReference>
<comment type="caution">
    <text evidence="4">The sequence shown here is derived from an EMBL/GenBank/DDBJ whole genome shotgun (WGS) entry which is preliminary data.</text>
</comment>
<keyword evidence="2" id="KW-0812">Transmembrane</keyword>
<keyword evidence="1" id="KW-0175">Coiled coil</keyword>
<feature type="transmembrane region" description="Helical" evidence="2">
    <location>
        <begin position="89"/>
        <end position="110"/>
    </location>
</feature>
<feature type="coiled-coil region" evidence="1">
    <location>
        <begin position="151"/>
        <end position="178"/>
    </location>
</feature>
<dbReference type="OrthoDB" id="9809908at2"/>
<dbReference type="Proteomes" id="UP000239366">
    <property type="component" value="Unassembled WGS sequence"/>
</dbReference>
<sequence>MRNFKIRPLSQPIIGFDDTQIIFFGTVINTAILMGVFYPNMLFTGPYDRYFSLWLGIIVFVFIHWYAMRYLYLELVRRYPGFDNRRHRIARLHLVVLAYFVISLILDLITDPFLVIDDPLHEKPPLTRELIIGLVISTVDIAMYEFLHYIIDLKNRRIKEEELKKEALNSELVGLRNQLSPHFLFNNLSALLYLIESNKERSIDFVHKLSCVYSYIIRHSEHELVSLSEELEFVKAYSFLLEERYGDNLHIQFSIDPVCLNHKLVPLAIQSAVENAIKHNSITQASPLHIEIKTEEDYLSIRNNLQPKRNLHERNGTGLKNINSRFKLVTDKTIEIQWSHNSFLLKLPLQRSA</sequence>
<dbReference type="InterPro" id="IPR050640">
    <property type="entry name" value="Bact_2-comp_sensor_kinase"/>
</dbReference>
<dbReference type="InterPro" id="IPR036890">
    <property type="entry name" value="HATPase_C_sf"/>
</dbReference>
<reference evidence="5" key="1">
    <citation type="submission" date="2016-11" db="EMBL/GenBank/DDBJ databases">
        <title>Trade-off between light-utilization and light-protection in marine flavobacteria.</title>
        <authorList>
            <person name="Kumagai Y."/>
            <person name="Yoshizawa S."/>
            <person name="Kogure K."/>
        </authorList>
    </citation>
    <scope>NUCLEOTIDE SEQUENCE [LARGE SCALE GENOMIC DNA]</scope>
    <source>
        <strain evidence="5">SG-18</strain>
    </source>
</reference>
<organism evidence="4 5">
    <name type="scientific">Aureicoccus marinus</name>
    <dbReference type="NCBI Taxonomy" id="754435"/>
    <lineage>
        <taxon>Bacteria</taxon>
        <taxon>Pseudomonadati</taxon>
        <taxon>Bacteroidota</taxon>
        <taxon>Flavobacteriia</taxon>
        <taxon>Flavobacteriales</taxon>
        <taxon>Flavobacteriaceae</taxon>
        <taxon>Aureicoccus</taxon>
    </lineage>
</organism>
<protein>
    <recommendedName>
        <fullName evidence="3">Signal transduction histidine kinase internal region domain-containing protein</fullName>
    </recommendedName>
</protein>
<evidence type="ECO:0000256" key="2">
    <source>
        <dbReference type="SAM" id="Phobius"/>
    </source>
</evidence>
<name>A0A2S7T4T0_9FLAO</name>
<dbReference type="PANTHER" id="PTHR34220">
    <property type="entry name" value="SENSOR HISTIDINE KINASE YPDA"/>
    <property type="match status" value="1"/>
</dbReference>
<dbReference type="GO" id="GO:0016020">
    <property type="term" value="C:membrane"/>
    <property type="evidence" value="ECO:0007669"/>
    <property type="project" value="InterPro"/>
</dbReference>
<keyword evidence="5" id="KW-1185">Reference proteome</keyword>
<dbReference type="EMBL" id="MQVX01000001">
    <property type="protein sequence ID" value="PQJ14485.1"/>
    <property type="molecule type" value="Genomic_DNA"/>
</dbReference>
<proteinExistence type="predicted"/>
<dbReference type="Pfam" id="PF06580">
    <property type="entry name" value="His_kinase"/>
    <property type="match status" value="1"/>
</dbReference>
<dbReference type="PANTHER" id="PTHR34220:SF7">
    <property type="entry name" value="SENSOR HISTIDINE KINASE YPDA"/>
    <property type="match status" value="1"/>
</dbReference>
<gene>
    <name evidence="4" type="ORF">BST99_00815</name>
</gene>
<feature type="transmembrane region" description="Helical" evidence="2">
    <location>
        <begin position="21"/>
        <end position="38"/>
    </location>
</feature>
<dbReference type="InterPro" id="IPR010559">
    <property type="entry name" value="Sig_transdc_His_kin_internal"/>
</dbReference>